<dbReference type="Proteomes" id="UP001368500">
    <property type="component" value="Unassembled WGS sequence"/>
</dbReference>
<dbReference type="EMBL" id="JBBUTF010000031">
    <property type="protein sequence ID" value="MEK8028795.1"/>
    <property type="molecule type" value="Genomic_DNA"/>
</dbReference>
<organism evidence="1 2">
    <name type="scientific">Pseudaquabacterium rugosum</name>
    <dbReference type="NCBI Taxonomy" id="2984194"/>
    <lineage>
        <taxon>Bacteria</taxon>
        <taxon>Pseudomonadati</taxon>
        <taxon>Pseudomonadota</taxon>
        <taxon>Betaproteobacteria</taxon>
        <taxon>Burkholderiales</taxon>
        <taxon>Sphaerotilaceae</taxon>
        <taxon>Pseudaquabacterium</taxon>
    </lineage>
</organism>
<dbReference type="RefSeq" id="WP_341376583.1">
    <property type="nucleotide sequence ID" value="NZ_JBBUTF010000031.1"/>
</dbReference>
<gene>
    <name evidence="1" type="ORF">AACH11_22780</name>
</gene>
<name>A0ABU9BFS0_9BURK</name>
<evidence type="ECO:0000313" key="1">
    <source>
        <dbReference type="EMBL" id="MEK8028795.1"/>
    </source>
</evidence>
<comment type="caution">
    <text evidence="1">The sequence shown here is derived from an EMBL/GenBank/DDBJ whole genome shotgun (WGS) entry which is preliminary data.</text>
</comment>
<sequence>MLGTLAFVMTISRKNAPLNMATNKHSIKIEERLFEDFFHCAYNTFSALESRYDITGVLDQIFGPDHEDKSYFQCSAAWKTLSEAFDYAVNGILPSHADADAIVINGNEVLLLATSEDFKPAEVWDDIIAMGDGRFAIDTGESISVRKLALLANVDVRTVKNAISAGELASFKRDDPFEKDLFIDNASARRWLQGRRGYKPTVYPDQDQLSLDDLTTPAQFGAFLAEQRSRLGQNFSASGEGTHLHSMLTNQALQKLEAGVFSLPLDAVFPIADLYLIDRKKLIQCVMRVFFAEELSAL</sequence>
<accession>A0ABU9BFS0</accession>
<reference evidence="1 2" key="1">
    <citation type="submission" date="2024-04" db="EMBL/GenBank/DDBJ databases">
        <title>Novel species of the genus Ideonella isolated from streams.</title>
        <authorList>
            <person name="Lu H."/>
        </authorList>
    </citation>
    <scope>NUCLEOTIDE SEQUENCE [LARGE SCALE GENOMIC DNA]</scope>
    <source>
        <strain evidence="1 2">BYS139W</strain>
    </source>
</reference>
<evidence type="ECO:0000313" key="2">
    <source>
        <dbReference type="Proteomes" id="UP001368500"/>
    </source>
</evidence>
<keyword evidence="2" id="KW-1185">Reference proteome</keyword>
<proteinExistence type="predicted"/>
<protein>
    <submittedName>
        <fullName evidence="1">Uncharacterized protein</fullName>
    </submittedName>
</protein>